<evidence type="ECO:0000256" key="4">
    <source>
        <dbReference type="SAM" id="SignalP"/>
    </source>
</evidence>
<dbReference type="EMBL" id="CP155573">
    <property type="protein sequence ID" value="XFO69302.1"/>
    <property type="molecule type" value="Genomic_DNA"/>
</dbReference>
<evidence type="ECO:0000313" key="5">
    <source>
        <dbReference type="EMBL" id="XFO69302.1"/>
    </source>
</evidence>
<protein>
    <submittedName>
        <fullName evidence="5">Solute-binding protein</fullName>
    </submittedName>
</protein>
<reference evidence="5" key="1">
    <citation type="submission" date="2024-05" db="EMBL/GenBank/DDBJ databases">
        <title>Isolation and characterization of Sporomusa carbonis sp. nov., a carboxydotrophic hydrogenogen in the genus of Sporomusa isolated from a charcoal burning pile.</title>
        <authorList>
            <person name="Boeer T."/>
            <person name="Rosenbaum F."/>
            <person name="Eysell L."/>
            <person name="Mueller V."/>
            <person name="Daniel R."/>
            <person name="Poehlein A."/>
        </authorList>
    </citation>
    <scope>NUCLEOTIDE SEQUENCE [LARGE SCALE GENOMIC DNA]</scope>
    <source>
        <strain evidence="5">DSM 10669</strain>
    </source>
</reference>
<gene>
    <name evidence="5" type="ORF">SPSIL_055340</name>
</gene>
<dbReference type="NCBIfam" id="NF037995">
    <property type="entry name" value="TRAP_S1"/>
    <property type="match status" value="1"/>
</dbReference>
<comment type="similarity">
    <text evidence="1">Belongs to the bacterial solute-binding protein 7 family.</text>
</comment>
<dbReference type="CDD" id="cd13603">
    <property type="entry name" value="PBP2_TRAP_Siap_TeaA_like"/>
    <property type="match status" value="1"/>
</dbReference>
<accession>A0ABZ3IUG6</accession>
<keyword evidence="6" id="KW-1185">Reference proteome</keyword>
<dbReference type="InterPro" id="IPR004682">
    <property type="entry name" value="TRAP_DctP"/>
</dbReference>
<name>A0ABZ3IUG6_9FIRM</name>
<dbReference type="Proteomes" id="UP000216752">
    <property type="component" value="Chromosome"/>
</dbReference>
<evidence type="ECO:0000313" key="6">
    <source>
        <dbReference type="Proteomes" id="UP000216752"/>
    </source>
</evidence>
<dbReference type="InterPro" id="IPR018389">
    <property type="entry name" value="DctP_fam"/>
</dbReference>
<dbReference type="NCBIfam" id="TIGR00787">
    <property type="entry name" value="dctP"/>
    <property type="match status" value="1"/>
</dbReference>
<proteinExistence type="inferred from homology"/>
<dbReference type="InterPro" id="IPR038404">
    <property type="entry name" value="TRAP_DctP_sf"/>
</dbReference>
<feature type="signal peptide" evidence="4">
    <location>
        <begin position="1"/>
        <end position="21"/>
    </location>
</feature>
<evidence type="ECO:0000256" key="2">
    <source>
        <dbReference type="ARBA" id="ARBA00022448"/>
    </source>
</evidence>
<dbReference type="Pfam" id="PF03480">
    <property type="entry name" value="DctP"/>
    <property type="match status" value="1"/>
</dbReference>
<dbReference type="PIRSF" id="PIRSF006470">
    <property type="entry name" value="DctB"/>
    <property type="match status" value="1"/>
</dbReference>
<keyword evidence="2" id="KW-0813">Transport</keyword>
<sequence length="339" mass="37259">MKKVLSIFLAIAMLGSLLVMSGCSNSKKAVDNGAAAGKKITLKLSHQMSPDHTLHLSALKFAELVKAKTNGNVEVQVFPSGQLGTEKDNAAALKLGTLDMGMVAVEFYPSFVPESAVLVLPYMYRDYAHLDRVLNSDVAQDVSNMVLQKTNIRVLTYLPMAFRQMFTVDKEIKTVADLQGVKMRVPESPIYVATFKQFNAVPTPVAWGEVYTGLQTGVIKGVENTPEAIVSASINEVTKYMNITNHLEGPSTISISEAVYKKLPKEYQEAIISAAQEAEKYELDLTISRDKEAREKLAKTLTITEADATSFKSSVKYDEINLVNTEKGKELIKRLSAIQ</sequence>
<dbReference type="RefSeq" id="WP_094603683.1">
    <property type="nucleotide sequence ID" value="NZ_CP155573.1"/>
</dbReference>
<evidence type="ECO:0000256" key="3">
    <source>
        <dbReference type="ARBA" id="ARBA00022729"/>
    </source>
</evidence>
<organism evidence="5 6">
    <name type="scientific">Sporomusa silvacetica DSM 10669</name>
    <dbReference type="NCBI Taxonomy" id="1123289"/>
    <lineage>
        <taxon>Bacteria</taxon>
        <taxon>Bacillati</taxon>
        <taxon>Bacillota</taxon>
        <taxon>Negativicutes</taxon>
        <taxon>Selenomonadales</taxon>
        <taxon>Sporomusaceae</taxon>
        <taxon>Sporomusa</taxon>
    </lineage>
</organism>
<dbReference type="PANTHER" id="PTHR33376:SF7">
    <property type="entry name" value="C4-DICARBOXYLATE-BINDING PROTEIN DCTB"/>
    <property type="match status" value="1"/>
</dbReference>
<dbReference type="PANTHER" id="PTHR33376">
    <property type="match status" value="1"/>
</dbReference>
<dbReference type="Gene3D" id="3.40.190.170">
    <property type="entry name" value="Bacterial extracellular solute-binding protein, family 7"/>
    <property type="match status" value="1"/>
</dbReference>
<keyword evidence="3 4" id="KW-0732">Signal</keyword>
<feature type="chain" id="PRO_5046567801" evidence="4">
    <location>
        <begin position="22"/>
        <end position="339"/>
    </location>
</feature>
<evidence type="ECO:0000256" key="1">
    <source>
        <dbReference type="ARBA" id="ARBA00009023"/>
    </source>
</evidence>
<dbReference type="PROSITE" id="PS51257">
    <property type="entry name" value="PROKAR_LIPOPROTEIN"/>
    <property type="match status" value="1"/>
</dbReference>